<evidence type="ECO:0000313" key="3">
    <source>
        <dbReference type="EMBL" id="AEF40193.1"/>
    </source>
</evidence>
<dbReference type="InterPro" id="IPR009963">
    <property type="entry name" value="DUF1490"/>
</dbReference>
<name>F6EKQ7_HOYSD</name>
<dbReference type="EMBL" id="CP002786">
    <property type="protein sequence ID" value="AEF40193.1"/>
    <property type="molecule type" value="Genomic_DNA"/>
</dbReference>
<protein>
    <recommendedName>
        <fullName evidence="5">DUF1490 family protein</fullName>
    </recommendedName>
</protein>
<accession>F6EKQ7</accession>
<reference evidence="3 4" key="1">
    <citation type="journal article" date="2011" name="J. Bacteriol.">
        <title>Complete genome sequence of Amycolicicoccus subflavus DQS3-9A1T, an actinomycete isolated from crude oil-polluted soil.</title>
        <authorList>
            <person name="Cai M."/>
            <person name="Chen W.M."/>
            <person name="Nie Y."/>
            <person name="Chi C.Q."/>
            <person name="Wang Y.N."/>
            <person name="Tang Y.Q."/>
            <person name="Li G.Y."/>
            <person name="Wu X.L."/>
        </authorList>
    </citation>
    <scope>NUCLEOTIDE SEQUENCE [LARGE SCALE GENOMIC DNA]</scope>
    <source>
        <strain evidence="4">DSM 45089 / DQS3-9A1</strain>
    </source>
</reference>
<keyword evidence="2" id="KW-1133">Transmembrane helix</keyword>
<dbReference type="AlphaFoldDB" id="F6EKQ7"/>
<dbReference type="HOGENOM" id="CLU_149299_1_0_11"/>
<evidence type="ECO:0008006" key="5">
    <source>
        <dbReference type="Google" id="ProtNLM"/>
    </source>
</evidence>
<proteinExistence type="predicted"/>
<keyword evidence="2" id="KW-0812">Transmembrane</keyword>
<keyword evidence="2" id="KW-0472">Membrane</keyword>
<organism evidence="3 4">
    <name type="scientific">Hoyosella subflava (strain DSM 45089 / JCM 17490 / NBRC 109087 / DQS3-9A1)</name>
    <name type="common">Amycolicicoccus subflavus</name>
    <dbReference type="NCBI Taxonomy" id="443218"/>
    <lineage>
        <taxon>Bacteria</taxon>
        <taxon>Bacillati</taxon>
        <taxon>Actinomycetota</taxon>
        <taxon>Actinomycetes</taxon>
        <taxon>Mycobacteriales</taxon>
        <taxon>Hoyosellaceae</taxon>
        <taxon>Hoyosella</taxon>
    </lineage>
</organism>
<evidence type="ECO:0000256" key="2">
    <source>
        <dbReference type="SAM" id="Phobius"/>
    </source>
</evidence>
<dbReference type="Proteomes" id="UP000009235">
    <property type="component" value="Chromosome"/>
</dbReference>
<dbReference type="Pfam" id="PF07371">
    <property type="entry name" value="DUF1490"/>
    <property type="match status" value="1"/>
</dbReference>
<dbReference type="KEGG" id="asd:AS9A_1744"/>
<evidence type="ECO:0000256" key="1">
    <source>
        <dbReference type="SAM" id="MobiDB-lite"/>
    </source>
</evidence>
<dbReference type="eggNOG" id="ENOG5033KPG">
    <property type="taxonomic scope" value="Bacteria"/>
</dbReference>
<feature type="transmembrane region" description="Helical" evidence="2">
    <location>
        <begin position="6"/>
        <end position="27"/>
    </location>
</feature>
<gene>
    <name evidence="3" type="ordered locus">AS9A_1744</name>
</gene>
<feature type="region of interest" description="Disordered" evidence="1">
    <location>
        <begin position="72"/>
        <end position="94"/>
    </location>
</feature>
<dbReference type="RefSeq" id="WP_013806542.1">
    <property type="nucleotide sequence ID" value="NC_015564.1"/>
</dbReference>
<sequence>MIHGVLLGKALGTVVTGVVGVAAYNGARWVAKKTPTREIAVSATALGIKGARKAEEGAENVRLTAADIVAEARGRVGEEAPPPPSHPAGHGHAH</sequence>
<evidence type="ECO:0000313" key="4">
    <source>
        <dbReference type="Proteomes" id="UP000009235"/>
    </source>
</evidence>
<keyword evidence="4" id="KW-1185">Reference proteome</keyword>